<sequence>MTRIRDIHGDEQSPTRLYRDPQNGWIAGVCAGLGDYFSISVAGVRFLTIVALFFFAPFVVVTYIVLALILPRRPQALYQGAEEEAMWRSMRDSPSRTLDTVRSRFRDLERRLQRMERYVTSDRYELDREFRHLDR</sequence>
<dbReference type="InterPro" id="IPR007168">
    <property type="entry name" value="Phageshock_PspC_N"/>
</dbReference>
<evidence type="ECO:0000256" key="1">
    <source>
        <dbReference type="ARBA" id="ARBA00004162"/>
    </source>
</evidence>
<organism evidence="8 9">
    <name type="scientific">Natronospira bacteriovora</name>
    <dbReference type="NCBI Taxonomy" id="3069753"/>
    <lineage>
        <taxon>Bacteria</taxon>
        <taxon>Pseudomonadati</taxon>
        <taxon>Pseudomonadota</taxon>
        <taxon>Gammaproteobacteria</taxon>
        <taxon>Natronospirales</taxon>
        <taxon>Natronospiraceae</taxon>
        <taxon>Natronospira</taxon>
    </lineage>
</organism>
<dbReference type="PANTHER" id="PTHR33885:SF3">
    <property type="entry name" value="PHAGE SHOCK PROTEIN C"/>
    <property type="match status" value="1"/>
</dbReference>
<comment type="subcellular location">
    <subcellularLocation>
        <location evidence="1">Cell membrane</location>
        <topology evidence="1">Single-pass membrane protein</topology>
    </subcellularLocation>
</comment>
<keyword evidence="4 6" id="KW-1133">Transmembrane helix</keyword>
<evidence type="ECO:0000259" key="7">
    <source>
        <dbReference type="Pfam" id="PF04024"/>
    </source>
</evidence>
<feature type="domain" description="Phage shock protein PspC N-terminal" evidence="7">
    <location>
        <begin position="16"/>
        <end position="72"/>
    </location>
</feature>
<evidence type="ECO:0000313" key="9">
    <source>
        <dbReference type="Proteomes" id="UP001239019"/>
    </source>
</evidence>
<evidence type="ECO:0000256" key="3">
    <source>
        <dbReference type="ARBA" id="ARBA00022692"/>
    </source>
</evidence>
<dbReference type="Proteomes" id="UP001239019">
    <property type="component" value="Unassembled WGS sequence"/>
</dbReference>
<feature type="transmembrane region" description="Helical" evidence="6">
    <location>
        <begin position="46"/>
        <end position="70"/>
    </location>
</feature>
<evidence type="ECO:0000256" key="5">
    <source>
        <dbReference type="ARBA" id="ARBA00023136"/>
    </source>
</evidence>
<keyword evidence="3 6" id="KW-0812">Transmembrane</keyword>
<accession>A0ABU0W8K6</accession>
<dbReference type="Pfam" id="PF04024">
    <property type="entry name" value="PspC"/>
    <property type="match status" value="1"/>
</dbReference>
<protein>
    <submittedName>
        <fullName evidence="8">Envelope stress response membrane protein PspC</fullName>
    </submittedName>
</protein>
<evidence type="ECO:0000256" key="2">
    <source>
        <dbReference type="ARBA" id="ARBA00022475"/>
    </source>
</evidence>
<keyword evidence="2" id="KW-1003">Cell membrane</keyword>
<dbReference type="InterPro" id="IPR014320">
    <property type="entry name" value="Phageshock_PspC"/>
</dbReference>
<dbReference type="RefSeq" id="WP_306728784.1">
    <property type="nucleotide sequence ID" value="NZ_JAVDDT010000006.1"/>
</dbReference>
<keyword evidence="9" id="KW-1185">Reference proteome</keyword>
<name>A0ABU0W8K6_9GAMM</name>
<evidence type="ECO:0000313" key="8">
    <source>
        <dbReference type="EMBL" id="MDQ2070292.1"/>
    </source>
</evidence>
<keyword evidence="5 6" id="KW-0472">Membrane</keyword>
<reference evidence="8 9" key="1">
    <citation type="submission" date="2023-08" db="EMBL/GenBank/DDBJ databases">
        <title>Whole-genome sequencing of halo(alkali)philic microorganisms from hypersaline lakes.</title>
        <authorList>
            <person name="Sorokin D.Y."/>
            <person name="Abbas B."/>
            <person name="Merkel A.Y."/>
        </authorList>
    </citation>
    <scope>NUCLEOTIDE SEQUENCE [LARGE SCALE GENOMIC DNA]</scope>
    <source>
        <strain evidence="8 9">AB-CW4</strain>
    </source>
</reference>
<dbReference type="EMBL" id="JAVDDT010000006">
    <property type="protein sequence ID" value="MDQ2070292.1"/>
    <property type="molecule type" value="Genomic_DNA"/>
</dbReference>
<gene>
    <name evidence="8" type="primary">pspC</name>
    <name evidence="8" type="ORF">RBH19_10410</name>
</gene>
<evidence type="ECO:0000256" key="6">
    <source>
        <dbReference type="SAM" id="Phobius"/>
    </source>
</evidence>
<proteinExistence type="predicted"/>
<evidence type="ECO:0000256" key="4">
    <source>
        <dbReference type="ARBA" id="ARBA00022989"/>
    </source>
</evidence>
<comment type="caution">
    <text evidence="8">The sequence shown here is derived from an EMBL/GenBank/DDBJ whole genome shotgun (WGS) entry which is preliminary data.</text>
</comment>
<dbReference type="NCBIfam" id="TIGR02978">
    <property type="entry name" value="phageshock_pspC"/>
    <property type="match status" value="1"/>
</dbReference>
<dbReference type="InterPro" id="IPR052027">
    <property type="entry name" value="PspC"/>
</dbReference>
<dbReference type="PANTHER" id="PTHR33885">
    <property type="entry name" value="PHAGE SHOCK PROTEIN C"/>
    <property type="match status" value="1"/>
</dbReference>